<evidence type="ECO:0000256" key="1">
    <source>
        <dbReference type="SAM" id="Phobius"/>
    </source>
</evidence>
<dbReference type="RefSeq" id="WP_173302555.1">
    <property type="nucleotide sequence ID" value="NZ_JABRWQ010000011.1"/>
</dbReference>
<feature type="transmembrane region" description="Helical" evidence="1">
    <location>
        <begin position="67"/>
        <end position="85"/>
    </location>
</feature>
<feature type="transmembrane region" description="Helical" evidence="1">
    <location>
        <begin position="42"/>
        <end position="60"/>
    </location>
</feature>
<protein>
    <recommendedName>
        <fullName evidence="4">DUF4131 domain-containing protein</fullName>
    </recommendedName>
</protein>
<keyword evidence="1" id="KW-0472">Membrane</keyword>
<organism evidence="2 3">
    <name type="scientific">Winogradskyella litoriviva</name>
    <dbReference type="NCBI Taxonomy" id="1220182"/>
    <lineage>
        <taxon>Bacteria</taxon>
        <taxon>Pseudomonadati</taxon>
        <taxon>Bacteroidota</taxon>
        <taxon>Flavobacteriia</taxon>
        <taxon>Flavobacteriales</taxon>
        <taxon>Flavobacteriaceae</taxon>
        <taxon>Winogradskyella</taxon>
    </lineage>
</organism>
<name>A0ABX2EBP0_9FLAO</name>
<feature type="transmembrane region" description="Helical" evidence="1">
    <location>
        <begin position="12"/>
        <end position="30"/>
    </location>
</feature>
<keyword evidence="1" id="KW-1133">Transmembrane helix</keyword>
<keyword evidence="1" id="KW-0812">Transmembrane</keyword>
<evidence type="ECO:0000313" key="2">
    <source>
        <dbReference type="EMBL" id="NRD24904.1"/>
    </source>
</evidence>
<keyword evidence="3" id="KW-1185">Reference proteome</keyword>
<proteinExistence type="predicted"/>
<reference evidence="2 3" key="1">
    <citation type="journal article" date="2015" name="Int. J. Syst. Evol. Microbiol.">
        <title>Winogradskyella litoriviva sp. nov., isolated from coastal seawater.</title>
        <authorList>
            <person name="Nedashkovskaya O.I."/>
            <person name="Kukhlevskiy A.D."/>
            <person name="Zhukova N.V."/>
            <person name="Kim S.J."/>
            <person name="Rhee S.K."/>
            <person name="Mikhailov V.V."/>
        </authorList>
    </citation>
    <scope>NUCLEOTIDE SEQUENCE [LARGE SCALE GENOMIC DNA]</scope>
    <source>
        <strain evidence="2 3">KMM6491</strain>
    </source>
</reference>
<evidence type="ECO:0000313" key="3">
    <source>
        <dbReference type="Proteomes" id="UP000805085"/>
    </source>
</evidence>
<accession>A0ABX2EBP0</accession>
<sequence>MSYYHKYIHSFWLPLLALIGILIVRTIGIINGSRIIYKVFPYITYLIIFSIGISLIINLSRKNWTHAVLKLIISLFLILFFFIIVNPTDLFFSNLDIPKNIKYEKPVNLNSLSIDSIKKNKSYNENFYLSGELGIYETIVWIKPKEDGEIYLRAFEEVGNIELSASRLKERSKVRVTKNELTLYNQDFTIYEGVWEKYYIARIEIWMNPKVGQDYKLKDKVFLIDGWVR</sequence>
<dbReference type="EMBL" id="JABRWQ010000011">
    <property type="protein sequence ID" value="NRD24904.1"/>
    <property type="molecule type" value="Genomic_DNA"/>
</dbReference>
<dbReference type="Proteomes" id="UP000805085">
    <property type="component" value="Unassembled WGS sequence"/>
</dbReference>
<gene>
    <name evidence="2" type="ORF">HNV10_16740</name>
</gene>
<evidence type="ECO:0008006" key="4">
    <source>
        <dbReference type="Google" id="ProtNLM"/>
    </source>
</evidence>
<comment type="caution">
    <text evidence="2">The sequence shown here is derived from an EMBL/GenBank/DDBJ whole genome shotgun (WGS) entry which is preliminary data.</text>
</comment>